<dbReference type="OrthoDB" id="2284375at2"/>
<keyword evidence="2" id="KW-1185">Reference proteome</keyword>
<evidence type="ECO:0008006" key="3">
    <source>
        <dbReference type="Google" id="ProtNLM"/>
    </source>
</evidence>
<dbReference type="NCBIfam" id="TIGR01784">
    <property type="entry name" value="T_den_put_tspse"/>
    <property type="match status" value="1"/>
</dbReference>
<dbReference type="PANTHER" id="PTHR41317">
    <property type="entry name" value="PD-(D_E)XK NUCLEASE FAMILY TRANSPOSASE"/>
    <property type="match status" value="1"/>
</dbReference>
<proteinExistence type="predicted"/>
<organism evidence="1 2">
    <name type="scientific">Lactobacillus rodentium</name>
    <dbReference type="NCBI Taxonomy" id="947835"/>
    <lineage>
        <taxon>Bacteria</taxon>
        <taxon>Bacillati</taxon>
        <taxon>Bacillota</taxon>
        <taxon>Bacilli</taxon>
        <taxon>Lactobacillales</taxon>
        <taxon>Lactobacillaceae</taxon>
        <taxon>Lactobacillus</taxon>
    </lineage>
</organism>
<accession>A0A2Z6TSW3</accession>
<dbReference type="PANTHER" id="PTHR41317:SF1">
    <property type="entry name" value="PD-(D_E)XK NUCLEASE FAMILY TRANSPOSASE"/>
    <property type="match status" value="1"/>
</dbReference>
<dbReference type="RefSeq" id="WP_117118142.1">
    <property type="nucleotide sequence ID" value="NZ_BFBY01000004.1"/>
</dbReference>
<evidence type="ECO:0000313" key="1">
    <source>
        <dbReference type="EMBL" id="GBG04799.1"/>
    </source>
</evidence>
<comment type="caution">
    <text evidence="1">The sequence shown here is derived from an EMBL/GenBank/DDBJ whole genome shotgun (WGS) entry which is preliminary data.</text>
</comment>
<dbReference type="Proteomes" id="UP000257317">
    <property type="component" value="Unassembled WGS sequence"/>
</dbReference>
<dbReference type="Pfam" id="PF12784">
    <property type="entry name" value="PDDEXK_2"/>
    <property type="match status" value="1"/>
</dbReference>
<protein>
    <recommendedName>
        <fullName evidence="3">Rpn family recombination-promoting nuclease/putative transposase</fullName>
    </recommendedName>
</protein>
<dbReference type="EMBL" id="BFBY01000004">
    <property type="protein sequence ID" value="GBG04799.1"/>
    <property type="molecule type" value="Genomic_DNA"/>
</dbReference>
<name>A0A2Z6TSW3_9LACO</name>
<reference evidence="2" key="1">
    <citation type="submission" date="2018-03" db="EMBL/GenBank/DDBJ databases">
        <title>New taxa in the Lactobacillus gasseri group.</title>
        <authorList>
            <person name="Tanizawa Y."/>
            <person name="Tohno M."/>
            <person name="Endo A."/>
            <person name="Arita M."/>
        </authorList>
    </citation>
    <scope>NUCLEOTIDE SEQUENCE [LARGE SCALE GENOMIC DNA]</scope>
    <source>
        <strain evidence="2">DSM 24759</strain>
    </source>
</reference>
<dbReference type="AlphaFoldDB" id="A0A2Z6TSW3"/>
<evidence type="ECO:0000313" key="2">
    <source>
        <dbReference type="Proteomes" id="UP000257317"/>
    </source>
</evidence>
<gene>
    <name evidence="1" type="ORF">LrDSM24759_07130</name>
</gene>
<sequence length="270" mass="31473">MNKWYGFTQDLVFGEVMKNKEFCKYMIQATIPGLDEVKIINIETQKEFKGTDIDEKGIRLDIFVKDDKGNLFDVEMQNTNEHNLGKRMRYYQSRIDTFALDSGSTYNNLKRSYIVFLCMFDYFNQGKASYSFHEYEDSNKNLKLDTASTKIIINGTAATDIQNSKLLSIIKLMQGNFDSSNKYIRYAEEKINQINNDPKKRRAIMEYETKLLEREQKGIQQGVMDTLNLSKEIKKLKLKGFTPEEIYSQIKNNGDSLSNQELKELIDLIN</sequence>
<dbReference type="InterPro" id="IPR010106">
    <property type="entry name" value="RpnA"/>
</dbReference>